<proteinExistence type="predicted"/>
<dbReference type="EMBL" id="REFV01000004">
    <property type="protein sequence ID" value="RMB60982.1"/>
    <property type="molecule type" value="Genomic_DNA"/>
</dbReference>
<name>A0A3M0GEA6_9FLAO</name>
<dbReference type="RefSeq" id="WP_121916717.1">
    <property type="nucleotide sequence ID" value="NZ_REFV01000004.1"/>
</dbReference>
<dbReference type="InterPro" id="IPR049574">
    <property type="entry name" value="CrtA-like"/>
</dbReference>
<reference evidence="1 2" key="1">
    <citation type="submission" date="2018-10" db="EMBL/GenBank/DDBJ databases">
        <title>Dokdonia luteus sp. nov., isolated from sea water.</title>
        <authorList>
            <person name="Zhou L.Y."/>
            <person name="Du Z.J."/>
        </authorList>
    </citation>
    <scope>NUCLEOTIDE SEQUENCE [LARGE SCALE GENOMIC DNA]</scope>
    <source>
        <strain evidence="1 2">SH27</strain>
    </source>
</reference>
<dbReference type="OrthoDB" id="1122317at2"/>
<organism evidence="1 2">
    <name type="scientific">Dokdonia sinensis</name>
    <dbReference type="NCBI Taxonomy" id="2479847"/>
    <lineage>
        <taxon>Bacteria</taxon>
        <taxon>Pseudomonadati</taxon>
        <taxon>Bacteroidota</taxon>
        <taxon>Flavobacteriia</taxon>
        <taxon>Flavobacteriales</taxon>
        <taxon>Flavobacteriaceae</taxon>
        <taxon>Dokdonia</taxon>
    </lineage>
</organism>
<dbReference type="CDD" id="cd21650">
    <property type="entry name" value="CrtA-like"/>
    <property type="match status" value="1"/>
</dbReference>
<evidence type="ECO:0000313" key="2">
    <source>
        <dbReference type="Proteomes" id="UP000281985"/>
    </source>
</evidence>
<keyword evidence="2" id="KW-1185">Reference proteome</keyword>
<dbReference type="AlphaFoldDB" id="A0A3M0GEA6"/>
<evidence type="ECO:0000313" key="1">
    <source>
        <dbReference type="EMBL" id="RMB60982.1"/>
    </source>
</evidence>
<dbReference type="Proteomes" id="UP000281985">
    <property type="component" value="Unassembled WGS sequence"/>
</dbReference>
<accession>A0A3M0GEA6</accession>
<gene>
    <name evidence="1" type="ORF">EAX61_05735</name>
</gene>
<protein>
    <submittedName>
        <fullName evidence="1">DUF3291 domain-containing protein</fullName>
    </submittedName>
</protein>
<sequence>MSQQITTITLFKYAGLRNKFWAFLMMQRAHTKLAGVNGQQFYKLMGSGKGMGFNPLPDWSIYSLLQIWDCEEDAKAFFNNAPIIESYKEHTTEQCTLFMRSIKAHGEWNGKNPFEKSTQLDPENPQVAIITRATIKLSKLHTFWKYVPTSEKPLKKSKGLIYTKGIGEVPLTQMATFSLWETMDDAKAFAYSSKEHQVAIQKTRSLDWYKEELFSRFQPYKAIGTWEGKTLITSS</sequence>
<comment type="caution">
    <text evidence="1">The sequence shown here is derived from an EMBL/GenBank/DDBJ whole genome shotgun (WGS) entry which is preliminary data.</text>
</comment>